<name>A0A839NC10_9MICO</name>
<proteinExistence type="predicted"/>
<gene>
    <name evidence="1" type="ORF">FHU39_004441</name>
</gene>
<dbReference type="EMBL" id="JACHVQ010000005">
    <property type="protein sequence ID" value="MBB2894399.1"/>
    <property type="molecule type" value="Genomic_DNA"/>
</dbReference>
<dbReference type="Proteomes" id="UP000559182">
    <property type="component" value="Unassembled WGS sequence"/>
</dbReference>
<evidence type="ECO:0000313" key="2">
    <source>
        <dbReference type="Proteomes" id="UP000559182"/>
    </source>
</evidence>
<accession>A0A839NC10</accession>
<keyword evidence="2" id="KW-1185">Reference proteome</keyword>
<organism evidence="1 2">
    <name type="scientific">Flexivirga oryzae</name>
    <dbReference type="NCBI Taxonomy" id="1794944"/>
    <lineage>
        <taxon>Bacteria</taxon>
        <taxon>Bacillati</taxon>
        <taxon>Actinomycetota</taxon>
        <taxon>Actinomycetes</taxon>
        <taxon>Micrococcales</taxon>
        <taxon>Dermacoccaceae</taxon>
        <taxon>Flexivirga</taxon>
    </lineage>
</organism>
<comment type="caution">
    <text evidence="1">The sequence shown here is derived from an EMBL/GenBank/DDBJ whole genome shotgun (WGS) entry which is preliminary data.</text>
</comment>
<dbReference type="RefSeq" id="WP_183322846.1">
    <property type="nucleotide sequence ID" value="NZ_JACHVQ010000005.1"/>
</dbReference>
<sequence>MTDQHPAETTAPVLSGAAAEEVRKRVRLLVDITSRVGVFRTGLKLAARRLTRPEATIIADLERHGLDVPQLREVLWGGHVLVDDPELYTRWRFPKTHERLSSHHPNVDKHRYPDLGLKGPLVREKLHGRTLTGTWVQLEKTPAAMGPGFHLPTMNDIRHLCDYVVYRITKSNVGPWGLSKQTERRPVYLAPAMFATVQVPADAAHELTSTLERIEDQDDTTSASPELAKLFPPPDRRNTFAELVFHREGRNGRGLFGSADVYVHAAPRTAAHAALEDARSSSPGWTLPDADQTTTATIRGKDHEITCAVRRFTKNEETA</sequence>
<evidence type="ECO:0000313" key="1">
    <source>
        <dbReference type="EMBL" id="MBB2894399.1"/>
    </source>
</evidence>
<reference evidence="1 2" key="1">
    <citation type="submission" date="2020-08" db="EMBL/GenBank/DDBJ databases">
        <title>Sequencing the genomes of 1000 actinobacteria strains.</title>
        <authorList>
            <person name="Klenk H.-P."/>
        </authorList>
    </citation>
    <scope>NUCLEOTIDE SEQUENCE [LARGE SCALE GENOMIC DNA]</scope>
    <source>
        <strain evidence="1 2">DSM 105369</strain>
    </source>
</reference>
<protein>
    <submittedName>
        <fullName evidence="1">Uncharacterized protein</fullName>
    </submittedName>
</protein>
<dbReference type="AlphaFoldDB" id="A0A839NC10"/>